<dbReference type="Gene3D" id="3.30.710.10">
    <property type="entry name" value="Potassium Channel Kv1.1, Chain A"/>
    <property type="match status" value="1"/>
</dbReference>
<dbReference type="Proteomes" id="UP001432027">
    <property type="component" value="Unassembled WGS sequence"/>
</dbReference>
<comment type="caution">
    <text evidence="1">The sequence shown here is derived from an EMBL/GenBank/DDBJ whole genome shotgun (WGS) entry which is preliminary data.</text>
</comment>
<feature type="non-terminal residue" evidence="1">
    <location>
        <position position="1"/>
    </location>
</feature>
<evidence type="ECO:0008006" key="3">
    <source>
        <dbReference type="Google" id="ProtNLM"/>
    </source>
</evidence>
<accession>A0AAV5TQN8</accession>
<evidence type="ECO:0000313" key="2">
    <source>
        <dbReference type="Proteomes" id="UP001432027"/>
    </source>
</evidence>
<dbReference type="AlphaFoldDB" id="A0AAV5TQN8"/>
<protein>
    <recommendedName>
        <fullName evidence="3">BTB domain-containing protein</fullName>
    </recommendedName>
</protein>
<dbReference type="EMBL" id="BTSX01000004">
    <property type="protein sequence ID" value="GMS96324.1"/>
    <property type="molecule type" value="Genomic_DNA"/>
</dbReference>
<keyword evidence="2" id="KW-1185">Reference proteome</keyword>
<dbReference type="SUPFAM" id="SSF54695">
    <property type="entry name" value="POZ domain"/>
    <property type="match status" value="1"/>
</dbReference>
<dbReference type="InterPro" id="IPR011333">
    <property type="entry name" value="SKP1/BTB/POZ_sf"/>
</dbReference>
<organism evidence="1 2">
    <name type="scientific">Pristionchus entomophagus</name>
    <dbReference type="NCBI Taxonomy" id="358040"/>
    <lineage>
        <taxon>Eukaryota</taxon>
        <taxon>Metazoa</taxon>
        <taxon>Ecdysozoa</taxon>
        <taxon>Nematoda</taxon>
        <taxon>Chromadorea</taxon>
        <taxon>Rhabditida</taxon>
        <taxon>Rhabditina</taxon>
        <taxon>Diplogasteromorpha</taxon>
        <taxon>Diplogasteroidea</taxon>
        <taxon>Neodiplogasteridae</taxon>
        <taxon>Pristionchus</taxon>
    </lineage>
</organism>
<sequence>SPVRSAMPLSIHVESPRRVPVRKALKTDRVLKFGRDTIRVHSLILDQSKPLRDLVRGQGARMTYNLDALKREHGFLSAAGLRHAIDFMYGQAQDVSLHELYDLFAAAHALDLDDLLEVLRAELIKMSRDPTTALFALEHAYNHLSPPAEEAARNAALHLPAVCKQRWCAELTPVAFEALIKESSYLCPIALDVDVYVCTILDWLAANRKEITLARKLLSLIELRDASPAQSTRIRDRLFSLKLIEQVGGVLSYALSNLLPSDDSHLSSIKDQRSSLTSSPSSSLLDRAFAVPSWTSAASSSLSERTMVVTPRVQRSWRATADETSIRTCTPRAATKSGLAEEERVLCYDFGEIPVPPPDAEGGMRVVTVSMDLDNDEDVFEHLRSLRICFDFDTRPT</sequence>
<proteinExistence type="predicted"/>
<evidence type="ECO:0000313" key="1">
    <source>
        <dbReference type="EMBL" id="GMS96324.1"/>
    </source>
</evidence>
<reference evidence="1" key="1">
    <citation type="submission" date="2023-10" db="EMBL/GenBank/DDBJ databases">
        <title>Genome assembly of Pristionchus species.</title>
        <authorList>
            <person name="Yoshida K."/>
            <person name="Sommer R.J."/>
        </authorList>
    </citation>
    <scope>NUCLEOTIDE SEQUENCE</scope>
    <source>
        <strain evidence="1">RS0144</strain>
    </source>
</reference>
<gene>
    <name evidence="1" type="ORF">PENTCL1PPCAC_18499</name>
</gene>
<name>A0AAV5TQN8_9BILA</name>